<proteinExistence type="predicted"/>
<evidence type="ECO:0000313" key="2">
    <source>
        <dbReference type="EMBL" id="UOF02236.1"/>
    </source>
</evidence>
<evidence type="ECO:0000256" key="1">
    <source>
        <dbReference type="ARBA" id="ARBA00022785"/>
    </source>
</evidence>
<dbReference type="EMBL" id="CP093442">
    <property type="protein sequence ID" value="UOF02236.1"/>
    <property type="molecule type" value="Genomic_DNA"/>
</dbReference>
<keyword evidence="1" id="KW-0671">Queuosine biosynthesis</keyword>
<reference evidence="2" key="1">
    <citation type="submission" date="2022-03" db="EMBL/GenBank/DDBJ databases">
        <title>Genome Identification and Characterization of new species Bdellovibrio reynosense LBG001 sp. nov. from a Mexico soil sample.</title>
        <authorList>
            <person name="Camilli A."/>
            <person name="Ajao Y."/>
            <person name="Guo X."/>
        </authorList>
    </citation>
    <scope>NUCLEOTIDE SEQUENCE</scope>
    <source>
        <strain evidence="2">LBG001</strain>
    </source>
</reference>
<dbReference type="Pfam" id="PF06508">
    <property type="entry name" value="QueC"/>
    <property type="match status" value="1"/>
</dbReference>
<dbReference type="Gene3D" id="3.40.50.620">
    <property type="entry name" value="HUPs"/>
    <property type="match status" value="1"/>
</dbReference>
<dbReference type="InterPro" id="IPR020022">
    <property type="entry name" value="N-acetyl_sugar_amidoTrfase"/>
</dbReference>
<gene>
    <name evidence="2" type="ORF">MNR06_04645</name>
</gene>
<evidence type="ECO:0000313" key="3">
    <source>
        <dbReference type="Proteomes" id="UP000830116"/>
    </source>
</evidence>
<dbReference type="NCBIfam" id="TIGR03573">
    <property type="entry name" value="WbuX"/>
    <property type="match status" value="1"/>
</dbReference>
<organism evidence="2 3">
    <name type="scientific">Bdellovibrio reynosensis</name>
    <dbReference type="NCBI Taxonomy" id="2835041"/>
    <lineage>
        <taxon>Bacteria</taxon>
        <taxon>Pseudomonadati</taxon>
        <taxon>Bdellovibrionota</taxon>
        <taxon>Bdellovibrionia</taxon>
        <taxon>Bdellovibrionales</taxon>
        <taxon>Pseudobdellovibrionaceae</taxon>
        <taxon>Bdellovibrio</taxon>
    </lineage>
</organism>
<dbReference type="InterPro" id="IPR018317">
    <property type="entry name" value="QueC"/>
</dbReference>
<accession>A0ABY4CEZ5</accession>
<keyword evidence="3" id="KW-1185">Reference proteome</keyword>
<protein>
    <submittedName>
        <fullName evidence="2">N-acetyl sugar amidotransferase</fullName>
    </submittedName>
</protein>
<dbReference type="InterPro" id="IPR014729">
    <property type="entry name" value="Rossmann-like_a/b/a_fold"/>
</dbReference>
<dbReference type="Proteomes" id="UP000830116">
    <property type="component" value="Chromosome"/>
</dbReference>
<sequence length="367" mass="43017">MDTTVPEIVFDDKGVCQFCGLHDELVKIYPDDRNSRKEKLELLLEEIKRTGKGKKYDCVCGVSGGRDSSWLLLKVVELGLRPLAVHFDNGWNSEIAVSNIKKTCEKLNVDLETYVVDWHEFRDIQLSMLKGSTPDVEVPTDVAIHTVLHHYAAKENIKFVLNGHSFRTEGISPRGWTYMDGLYIESVHKKFGSAKFETFPNFKMWDYFYYSYVKRVKVYPIINLLEYEHESAMKELEQKLDWKYYGGHHHENYYTKFIQSYLLPKKFNIDKRKTELSALIRSGQVSRDEAIATLSKSEYEFDKTLIDYILPKLEITKTDWDNIFSMKPKSFLDYRTYYPLVRFLKVPIRIAAQLGLVPRLLYFKFLG</sequence>
<name>A0ABY4CEZ5_9BACT</name>
<dbReference type="SUPFAM" id="SSF52402">
    <property type="entry name" value="Adenine nucleotide alpha hydrolases-like"/>
    <property type="match status" value="1"/>
</dbReference>